<organism evidence="2">
    <name type="scientific">Panstrongylus lignarius</name>
    <dbReference type="NCBI Taxonomy" id="156445"/>
    <lineage>
        <taxon>Eukaryota</taxon>
        <taxon>Metazoa</taxon>
        <taxon>Ecdysozoa</taxon>
        <taxon>Arthropoda</taxon>
        <taxon>Hexapoda</taxon>
        <taxon>Insecta</taxon>
        <taxon>Pterygota</taxon>
        <taxon>Neoptera</taxon>
        <taxon>Paraneoptera</taxon>
        <taxon>Hemiptera</taxon>
        <taxon>Heteroptera</taxon>
        <taxon>Panheteroptera</taxon>
        <taxon>Cimicomorpha</taxon>
        <taxon>Reduviidae</taxon>
        <taxon>Triatominae</taxon>
        <taxon>Panstrongylus</taxon>
    </lineage>
</organism>
<protein>
    <submittedName>
        <fullName evidence="2">Putative secreted protein</fullName>
    </submittedName>
</protein>
<feature type="transmembrane region" description="Helical" evidence="1">
    <location>
        <begin position="6"/>
        <end position="28"/>
    </location>
</feature>
<evidence type="ECO:0000313" key="2">
    <source>
        <dbReference type="EMBL" id="JAW16405.1"/>
    </source>
</evidence>
<accession>A0A224XV34</accession>
<keyword evidence="1" id="KW-0812">Transmembrane</keyword>
<sequence>MDLHSILVHTYAILGILLISLSSVLECYHSSHWASIWQYCECSGWSVCSGCYVLSNYYAASECKVGS</sequence>
<reference evidence="2" key="1">
    <citation type="journal article" date="2018" name="PLoS Negl. Trop. Dis.">
        <title>An insight into the salivary gland and fat body transcriptome of Panstrongylus lignarius (Hemiptera: Heteroptera), the main vector of Chagas disease in Peru.</title>
        <authorList>
            <person name="Nevoa J.C."/>
            <person name="Mendes M.T."/>
            <person name="da Silva M.V."/>
            <person name="Soares S.C."/>
            <person name="Oliveira C.J.F."/>
            <person name="Ribeiro J.M.C."/>
        </authorList>
    </citation>
    <scope>NUCLEOTIDE SEQUENCE</scope>
</reference>
<name>A0A224XV34_9HEMI</name>
<evidence type="ECO:0000256" key="1">
    <source>
        <dbReference type="SAM" id="Phobius"/>
    </source>
</evidence>
<dbReference type="EMBL" id="GFTR01000021">
    <property type="protein sequence ID" value="JAW16405.1"/>
    <property type="molecule type" value="Transcribed_RNA"/>
</dbReference>
<keyword evidence="1" id="KW-0472">Membrane</keyword>
<dbReference type="AlphaFoldDB" id="A0A224XV34"/>
<keyword evidence="1" id="KW-1133">Transmembrane helix</keyword>
<proteinExistence type="predicted"/>